<reference evidence="9 10" key="1">
    <citation type="submission" date="2019-03" db="EMBL/GenBank/DDBJ databases">
        <title>Genomic Encyclopedia of Type Strains, Phase IV (KMG-IV): sequencing the most valuable type-strain genomes for metagenomic binning, comparative biology and taxonomic classification.</title>
        <authorList>
            <person name="Goeker M."/>
        </authorList>
    </citation>
    <scope>NUCLEOTIDE SEQUENCE [LARGE SCALE GENOMIC DNA]</scope>
    <source>
        <strain evidence="9 10">DSM 16326</strain>
    </source>
</reference>
<feature type="signal peptide" evidence="7">
    <location>
        <begin position="1"/>
        <end position="25"/>
    </location>
</feature>
<keyword evidence="5 6" id="KW-0408">Iron</keyword>
<dbReference type="GO" id="GO:0009055">
    <property type="term" value="F:electron transfer activity"/>
    <property type="evidence" value="ECO:0007669"/>
    <property type="project" value="InterPro"/>
</dbReference>
<protein>
    <submittedName>
        <fullName evidence="9">Cytochrome c553</fullName>
    </submittedName>
</protein>
<evidence type="ECO:0000313" key="10">
    <source>
        <dbReference type="Proteomes" id="UP000294914"/>
    </source>
</evidence>
<dbReference type="AlphaFoldDB" id="A0A4R8IJA5"/>
<proteinExistence type="predicted"/>
<dbReference type="PROSITE" id="PS51007">
    <property type="entry name" value="CYTC"/>
    <property type="match status" value="1"/>
</dbReference>
<dbReference type="EMBL" id="SOQX01000009">
    <property type="protein sequence ID" value="TDX98128.1"/>
    <property type="molecule type" value="Genomic_DNA"/>
</dbReference>
<evidence type="ECO:0000256" key="7">
    <source>
        <dbReference type="SAM" id="SignalP"/>
    </source>
</evidence>
<organism evidence="9 10">
    <name type="scientific">Thiohalophilus thiocyanatoxydans</name>
    <dbReference type="NCBI Taxonomy" id="381308"/>
    <lineage>
        <taxon>Bacteria</taxon>
        <taxon>Pseudomonadati</taxon>
        <taxon>Pseudomonadota</taxon>
        <taxon>Gammaproteobacteria</taxon>
        <taxon>Thiohalomonadales</taxon>
        <taxon>Thiohalophilaceae</taxon>
        <taxon>Thiohalophilus</taxon>
    </lineage>
</organism>
<name>A0A4R8IJA5_9GAMM</name>
<dbReference type="InterPro" id="IPR036909">
    <property type="entry name" value="Cyt_c-like_dom_sf"/>
</dbReference>
<keyword evidence="7" id="KW-0732">Signal</keyword>
<dbReference type="Gene3D" id="1.10.760.10">
    <property type="entry name" value="Cytochrome c-like domain"/>
    <property type="match status" value="1"/>
</dbReference>
<comment type="caution">
    <text evidence="9">The sequence shown here is derived from an EMBL/GenBank/DDBJ whole genome shotgun (WGS) entry which is preliminary data.</text>
</comment>
<feature type="chain" id="PRO_5020642038" evidence="7">
    <location>
        <begin position="26"/>
        <end position="103"/>
    </location>
</feature>
<keyword evidence="1" id="KW-0813">Transport</keyword>
<evidence type="ECO:0000256" key="5">
    <source>
        <dbReference type="ARBA" id="ARBA00023004"/>
    </source>
</evidence>
<dbReference type="GO" id="GO:0020037">
    <property type="term" value="F:heme binding"/>
    <property type="evidence" value="ECO:0007669"/>
    <property type="project" value="InterPro"/>
</dbReference>
<evidence type="ECO:0000259" key="8">
    <source>
        <dbReference type="PROSITE" id="PS51007"/>
    </source>
</evidence>
<sequence>MSRLPFPAALLFTVASFSVSFNASAAEISQGAMLSNSCAACHGTDGKSPGAIPKLHGKSAEFIENALMEFRSGERDSTVMQRHATGYSDEEITLIADYFAGLN</sequence>
<dbReference type="PANTHER" id="PTHR33751">
    <property type="entry name" value="CBB3-TYPE CYTOCHROME C OXIDASE SUBUNIT FIXP"/>
    <property type="match status" value="1"/>
</dbReference>
<dbReference type="InterPro" id="IPR009056">
    <property type="entry name" value="Cyt_c-like_dom"/>
</dbReference>
<keyword evidence="2 6" id="KW-0349">Heme</keyword>
<dbReference type="InterPro" id="IPR050597">
    <property type="entry name" value="Cytochrome_c_Oxidase_Subunit"/>
</dbReference>
<evidence type="ECO:0000313" key="9">
    <source>
        <dbReference type="EMBL" id="TDX98128.1"/>
    </source>
</evidence>
<dbReference type="RefSeq" id="WP_208321383.1">
    <property type="nucleotide sequence ID" value="NZ_SOQX01000009.1"/>
</dbReference>
<dbReference type="Proteomes" id="UP000294914">
    <property type="component" value="Unassembled WGS sequence"/>
</dbReference>
<dbReference type="SUPFAM" id="SSF46626">
    <property type="entry name" value="Cytochrome c"/>
    <property type="match status" value="1"/>
</dbReference>
<feature type="domain" description="Cytochrome c" evidence="8">
    <location>
        <begin position="26"/>
        <end position="103"/>
    </location>
</feature>
<gene>
    <name evidence="9" type="ORF">EDC23_2610</name>
</gene>
<evidence type="ECO:0000256" key="3">
    <source>
        <dbReference type="ARBA" id="ARBA00022723"/>
    </source>
</evidence>
<dbReference type="GO" id="GO:0046872">
    <property type="term" value="F:metal ion binding"/>
    <property type="evidence" value="ECO:0007669"/>
    <property type="project" value="UniProtKB-KW"/>
</dbReference>
<keyword evidence="10" id="KW-1185">Reference proteome</keyword>
<accession>A0A4R8IJA5</accession>
<evidence type="ECO:0000256" key="4">
    <source>
        <dbReference type="ARBA" id="ARBA00022982"/>
    </source>
</evidence>
<keyword evidence="3 6" id="KW-0479">Metal-binding</keyword>
<dbReference type="Pfam" id="PF00034">
    <property type="entry name" value="Cytochrom_C"/>
    <property type="match status" value="1"/>
</dbReference>
<evidence type="ECO:0000256" key="6">
    <source>
        <dbReference type="PROSITE-ProRule" id="PRU00433"/>
    </source>
</evidence>
<keyword evidence="4" id="KW-0249">Electron transport</keyword>
<evidence type="ECO:0000256" key="1">
    <source>
        <dbReference type="ARBA" id="ARBA00022448"/>
    </source>
</evidence>
<dbReference type="PANTHER" id="PTHR33751:SF9">
    <property type="entry name" value="CYTOCHROME C4"/>
    <property type="match status" value="1"/>
</dbReference>
<evidence type="ECO:0000256" key="2">
    <source>
        <dbReference type="ARBA" id="ARBA00022617"/>
    </source>
</evidence>